<comment type="similarity">
    <text evidence="1">Belongs to the argonaute family.</text>
</comment>
<feature type="region of interest" description="Disordered" evidence="2">
    <location>
        <begin position="103"/>
        <end position="150"/>
    </location>
</feature>
<evidence type="ECO:0000313" key="6">
    <source>
        <dbReference type="Proteomes" id="UP001527925"/>
    </source>
</evidence>
<dbReference type="InterPro" id="IPR036085">
    <property type="entry name" value="PAZ_dom_sf"/>
</dbReference>
<dbReference type="PROSITE" id="PS50821">
    <property type="entry name" value="PAZ"/>
    <property type="match status" value="1"/>
</dbReference>
<dbReference type="InterPro" id="IPR032472">
    <property type="entry name" value="ArgoL2"/>
</dbReference>
<evidence type="ECO:0000256" key="1">
    <source>
        <dbReference type="RuleBase" id="RU361178"/>
    </source>
</evidence>
<dbReference type="InterPro" id="IPR012337">
    <property type="entry name" value="RNaseH-like_sf"/>
</dbReference>
<dbReference type="SMART" id="SM00950">
    <property type="entry name" value="Piwi"/>
    <property type="match status" value="1"/>
</dbReference>
<proteinExistence type="inferred from homology"/>
<dbReference type="InterPro" id="IPR003165">
    <property type="entry name" value="Piwi"/>
</dbReference>
<gene>
    <name evidence="5" type="ORF">HK105_202845</name>
</gene>
<protein>
    <recommendedName>
        <fullName evidence="7">Argonaute-like protein</fullName>
    </recommendedName>
</protein>
<dbReference type="Pfam" id="PF16486">
    <property type="entry name" value="ArgoN"/>
    <property type="match status" value="1"/>
</dbReference>
<dbReference type="Pfam" id="PF08699">
    <property type="entry name" value="ArgoL1"/>
    <property type="match status" value="1"/>
</dbReference>
<reference evidence="5 6" key="1">
    <citation type="submission" date="2023-09" db="EMBL/GenBank/DDBJ databases">
        <title>Pangenome analysis of Batrachochytrium dendrobatidis and related Chytrids.</title>
        <authorList>
            <person name="Yacoub M.N."/>
            <person name="Stajich J.E."/>
            <person name="James T.Y."/>
        </authorList>
    </citation>
    <scope>NUCLEOTIDE SEQUENCE [LARGE SCALE GENOMIC DNA]</scope>
    <source>
        <strain evidence="5 6">JEL0888</strain>
    </source>
</reference>
<dbReference type="Gene3D" id="2.170.260.10">
    <property type="entry name" value="paz domain"/>
    <property type="match status" value="1"/>
</dbReference>
<name>A0ABR4NDF7_9FUNG</name>
<dbReference type="Gene3D" id="3.40.50.2300">
    <property type="match status" value="1"/>
</dbReference>
<feature type="domain" description="PAZ" evidence="3">
    <location>
        <begin position="259"/>
        <end position="371"/>
    </location>
</feature>
<dbReference type="Pfam" id="PF02170">
    <property type="entry name" value="PAZ"/>
    <property type="match status" value="1"/>
</dbReference>
<dbReference type="CDD" id="cd02846">
    <property type="entry name" value="PAZ_argonaute_like"/>
    <property type="match status" value="1"/>
</dbReference>
<dbReference type="Proteomes" id="UP001527925">
    <property type="component" value="Unassembled WGS sequence"/>
</dbReference>
<dbReference type="PROSITE" id="PS50822">
    <property type="entry name" value="PIWI"/>
    <property type="match status" value="1"/>
</dbReference>
<dbReference type="SUPFAM" id="SSF53098">
    <property type="entry name" value="Ribonuclease H-like"/>
    <property type="match status" value="1"/>
</dbReference>
<dbReference type="Pfam" id="PF02171">
    <property type="entry name" value="Piwi"/>
    <property type="match status" value="1"/>
</dbReference>
<dbReference type="PANTHER" id="PTHR22891">
    <property type="entry name" value="EUKARYOTIC TRANSLATION INITIATION FACTOR 2C"/>
    <property type="match status" value="1"/>
</dbReference>
<evidence type="ECO:0000313" key="5">
    <source>
        <dbReference type="EMBL" id="KAL2917560.1"/>
    </source>
</evidence>
<feature type="compositionally biased region" description="Gly residues" evidence="2">
    <location>
        <begin position="106"/>
        <end position="132"/>
    </location>
</feature>
<dbReference type="SMART" id="SM01163">
    <property type="entry name" value="DUF1785"/>
    <property type="match status" value="1"/>
</dbReference>
<dbReference type="InterPro" id="IPR003100">
    <property type="entry name" value="PAZ_dom"/>
</dbReference>
<dbReference type="InterPro" id="IPR032474">
    <property type="entry name" value="Argonaute_N"/>
</dbReference>
<feature type="domain" description="Piwi" evidence="4">
    <location>
        <begin position="545"/>
        <end position="843"/>
    </location>
</feature>
<sequence length="878" mass="96750">MLARRPDAGGSLGRSIRVRTNIFPVTALPDIRVYQYDVIFEPDVPPPAARRAWKVLEVYLKRKVGPKCVLVFDGRKIAFSAFNMTEQSVSLDVPRDDDLVIPPLEAGGGDHGGGGRGGRGGGRGGRGGGRGGYTAPRTVIPIPPRNPNARPATERITVTLRPAATISMHELLLLAQGRGDETEAATHASTALSVALRHVPSMLFTPVGSNFFTPEGRVPLTGGLEVWRGFHQSVRAMMAGHLGINVDVASTVFRKGEISVIDYALEVLGVGSPDELMRLPRLYERLNAELKGVNVVTIHRGDQRQRFKISKLSRESARDFVFDSKDGSGKKSVEQYFARDLNVKLRFPNLPLALKGNGKTAFPLEVLKIAPAQRFMKRLGPQQTADMIRATVQRPKDRERTIQDAVNRVLRYDNNEHLDSFGLKIGKQMMDVPARVLPAPKVVFAGNRSLSGEEGAWNLKGQKLVEGSSLAHYAFIFYVRISDSEARAIADTLISKFIGVGMSIQKRADTPIIVTNPNNPNNVLGSIQNAFAEVKRVGKGARCQMMFCVIDKEPKGLYEQIKRITLTQAGVLSQCMLFKNVYSAQEIKDQYASNLALKVNTKLGGVTNYVDRLPSFDQPTLLFGADVTHAMPGSMAPSIVALVASTDRNATKYHTYIRAQGHRVEVIQDMEELAGLAIDGYQQVNRIAPKRILFFRDGVATNQFTEVSQKEVAAVKAAIAKRKLTDCKLTFMVVQKRHHLRLFPIDQNADRSGNCLPGTVIGSHIVHPTQFQFVLQSHAGLQGMSRPTIYTVLHDESRFSSDQLQQLCFNLCFLAERATRSIAMVSPAYRAHIAAFYARMFLEGELSDTGSVSSGGSGETKITFRNVVQSMQRSMYYM</sequence>
<organism evidence="5 6">
    <name type="scientific">Polyrhizophydium stewartii</name>
    <dbReference type="NCBI Taxonomy" id="2732419"/>
    <lineage>
        <taxon>Eukaryota</taxon>
        <taxon>Fungi</taxon>
        <taxon>Fungi incertae sedis</taxon>
        <taxon>Chytridiomycota</taxon>
        <taxon>Chytridiomycota incertae sedis</taxon>
        <taxon>Chytridiomycetes</taxon>
        <taxon>Rhizophydiales</taxon>
        <taxon>Rhizophydiales incertae sedis</taxon>
        <taxon>Polyrhizophydium</taxon>
    </lineage>
</organism>
<dbReference type="EMBL" id="JADGIZ020000010">
    <property type="protein sequence ID" value="KAL2917560.1"/>
    <property type="molecule type" value="Genomic_DNA"/>
</dbReference>
<evidence type="ECO:0000256" key="2">
    <source>
        <dbReference type="SAM" id="MobiDB-lite"/>
    </source>
</evidence>
<evidence type="ECO:0008006" key="7">
    <source>
        <dbReference type="Google" id="ProtNLM"/>
    </source>
</evidence>
<dbReference type="SUPFAM" id="SSF101690">
    <property type="entry name" value="PAZ domain"/>
    <property type="match status" value="1"/>
</dbReference>
<comment type="caution">
    <text evidence="5">The sequence shown here is derived from an EMBL/GenBank/DDBJ whole genome shotgun (WGS) entry which is preliminary data.</text>
</comment>
<keyword evidence="6" id="KW-1185">Reference proteome</keyword>
<dbReference type="InterPro" id="IPR036397">
    <property type="entry name" value="RNaseH_sf"/>
</dbReference>
<dbReference type="SMART" id="SM00949">
    <property type="entry name" value="PAZ"/>
    <property type="match status" value="1"/>
</dbReference>
<evidence type="ECO:0000259" key="4">
    <source>
        <dbReference type="PROSITE" id="PS50822"/>
    </source>
</evidence>
<accession>A0ABR4NDF7</accession>
<evidence type="ECO:0000259" key="3">
    <source>
        <dbReference type="PROSITE" id="PS50821"/>
    </source>
</evidence>
<dbReference type="Gene3D" id="3.30.420.10">
    <property type="entry name" value="Ribonuclease H-like superfamily/Ribonuclease H"/>
    <property type="match status" value="1"/>
</dbReference>
<dbReference type="Pfam" id="PF16488">
    <property type="entry name" value="ArgoL2"/>
    <property type="match status" value="1"/>
</dbReference>
<dbReference type="InterPro" id="IPR014811">
    <property type="entry name" value="ArgoL1"/>
</dbReference>